<evidence type="ECO:0000256" key="1">
    <source>
        <dbReference type="ARBA" id="ARBA00022729"/>
    </source>
</evidence>
<feature type="chain" id="PRO_5034171405" description="Yeast cell wall synthesis Kre9/Knh1-like N-terminal domain-containing protein" evidence="2">
    <location>
        <begin position="18"/>
        <end position="197"/>
    </location>
</feature>
<dbReference type="InterPro" id="IPR018466">
    <property type="entry name" value="Kre9/Knh1-like_N"/>
</dbReference>
<evidence type="ECO:0000259" key="3">
    <source>
        <dbReference type="Pfam" id="PF10342"/>
    </source>
</evidence>
<sequence length="197" mass="19802">MRTVFALVAFVVAAATAQTTPYYITAPIQGTSFKAGSSAEIDWINGNSENVTLSLLNGPTAQTQSIIMVIAKNVNGDDGSYTWTIPTSVGVSSTYAIQIQYGSGNFSYSAPFGVSGGNTTLSYSAVPTTSSMISLASSSVATAISTAMSHAPSSMSTSASASAAAATSATPSKSSGAMQNVSPAWALAIPAVAALFL</sequence>
<dbReference type="AlphaFoldDB" id="A0A8H7PHJ9"/>
<comment type="caution">
    <text evidence="4">The sequence shown here is derived from an EMBL/GenBank/DDBJ whole genome shotgun (WGS) entry which is preliminary data.</text>
</comment>
<gene>
    <name evidence="4" type="ORF">INT44_000192</name>
</gene>
<keyword evidence="1 2" id="KW-0732">Signal</keyword>
<protein>
    <recommendedName>
        <fullName evidence="3">Yeast cell wall synthesis Kre9/Knh1-like N-terminal domain-containing protein</fullName>
    </recommendedName>
</protein>
<dbReference type="Proteomes" id="UP000612746">
    <property type="component" value="Unassembled WGS sequence"/>
</dbReference>
<feature type="signal peptide" evidence="2">
    <location>
        <begin position="1"/>
        <end position="17"/>
    </location>
</feature>
<feature type="domain" description="Yeast cell wall synthesis Kre9/Knh1-like N-terminal" evidence="3">
    <location>
        <begin position="27"/>
        <end position="114"/>
    </location>
</feature>
<evidence type="ECO:0000256" key="2">
    <source>
        <dbReference type="SAM" id="SignalP"/>
    </source>
</evidence>
<keyword evidence="5" id="KW-1185">Reference proteome</keyword>
<dbReference type="PANTHER" id="PTHR40633">
    <property type="entry name" value="MATRIX PROTEIN, PUTATIVE (AFU_ORTHOLOGUE AFUA_8G05410)-RELATED"/>
    <property type="match status" value="1"/>
</dbReference>
<evidence type="ECO:0000313" key="4">
    <source>
        <dbReference type="EMBL" id="KAG2174078.1"/>
    </source>
</evidence>
<reference evidence="4" key="1">
    <citation type="submission" date="2020-12" db="EMBL/GenBank/DDBJ databases">
        <title>Metabolic potential, ecology and presence of endohyphal bacteria is reflected in genomic diversity of Mucoromycotina.</title>
        <authorList>
            <person name="Muszewska A."/>
            <person name="Okrasinska A."/>
            <person name="Steczkiewicz K."/>
            <person name="Drgas O."/>
            <person name="Orlowska M."/>
            <person name="Perlinska-Lenart U."/>
            <person name="Aleksandrzak-Piekarczyk T."/>
            <person name="Szatraj K."/>
            <person name="Zielenkiewicz U."/>
            <person name="Pilsyk S."/>
            <person name="Malc E."/>
            <person name="Mieczkowski P."/>
            <person name="Kruszewska J.S."/>
            <person name="Biernat P."/>
            <person name="Pawlowska J."/>
        </authorList>
    </citation>
    <scope>NUCLEOTIDE SEQUENCE</scope>
    <source>
        <strain evidence="4">WA0000051536</strain>
    </source>
</reference>
<organism evidence="4 5">
    <name type="scientific">Umbelopsis vinacea</name>
    <dbReference type="NCBI Taxonomy" id="44442"/>
    <lineage>
        <taxon>Eukaryota</taxon>
        <taxon>Fungi</taxon>
        <taxon>Fungi incertae sedis</taxon>
        <taxon>Mucoromycota</taxon>
        <taxon>Mucoromycotina</taxon>
        <taxon>Umbelopsidomycetes</taxon>
        <taxon>Umbelopsidales</taxon>
        <taxon>Umbelopsidaceae</taxon>
        <taxon>Umbelopsis</taxon>
    </lineage>
</organism>
<dbReference type="Pfam" id="PF10342">
    <property type="entry name" value="Kre9_KNH"/>
    <property type="match status" value="1"/>
</dbReference>
<dbReference type="EMBL" id="JAEPRA010000017">
    <property type="protein sequence ID" value="KAG2174078.1"/>
    <property type="molecule type" value="Genomic_DNA"/>
</dbReference>
<evidence type="ECO:0000313" key="5">
    <source>
        <dbReference type="Proteomes" id="UP000612746"/>
    </source>
</evidence>
<dbReference type="InterPro" id="IPR052982">
    <property type="entry name" value="SRP1/TIP1-like"/>
</dbReference>
<name>A0A8H7PHJ9_9FUNG</name>
<dbReference type="PANTHER" id="PTHR40633:SF1">
    <property type="entry name" value="GPI ANCHORED SERINE-THREONINE RICH PROTEIN (AFU_ORTHOLOGUE AFUA_1G03630)"/>
    <property type="match status" value="1"/>
</dbReference>
<dbReference type="OrthoDB" id="2260257at2759"/>
<accession>A0A8H7PHJ9</accession>
<proteinExistence type="predicted"/>